<keyword evidence="3" id="KW-1185">Reference proteome</keyword>
<feature type="transmembrane region" description="Helical" evidence="1">
    <location>
        <begin position="37"/>
        <end position="58"/>
    </location>
</feature>
<dbReference type="AlphaFoldDB" id="A0A2R6P559"/>
<keyword evidence="1" id="KW-1133">Transmembrane helix</keyword>
<evidence type="ECO:0000256" key="1">
    <source>
        <dbReference type="SAM" id="Phobius"/>
    </source>
</evidence>
<dbReference type="InParanoid" id="A0A2R6P559"/>
<dbReference type="OMA" id="HYVAGHH"/>
<gene>
    <name evidence="2" type="ORF">CEY00_Acc33383</name>
</gene>
<evidence type="ECO:0000313" key="2">
    <source>
        <dbReference type="EMBL" id="PSR85393.1"/>
    </source>
</evidence>
<dbReference type="Gramene" id="PSR85393">
    <property type="protein sequence ID" value="PSR85393"/>
    <property type="gene ID" value="CEY00_Acc33383"/>
</dbReference>
<keyword evidence="1" id="KW-0472">Membrane</keyword>
<reference evidence="2 3" key="1">
    <citation type="submission" date="2017-07" db="EMBL/GenBank/DDBJ databases">
        <title>An improved, manually edited Actinidia chinensis var. chinensis (kiwifruit) genome highlights the challenges associated with draft genomes and gene prediction in plants.</title>
        <authorList>
            <person name="Pilkington S."/>
            <person name="Crowhurst R."/>
            <person name="Hilario E."/>
            <person name="Nardozza S."/>
            <person name="Fraser L."/>
            <person name="Peng Y."/>
            <person name="Gunaseelan K."/>
            <person name="Simpson R."/>
            <person name="Tahir J."/>
            <person name="Deroles S."/>
            <person name="Templeton K."/>
            <person name="Luo Z."/>
            <person name="Davy M."/>
            <person name="Cheng C."/>
            <person name="Mcneilage M."/>
            <person name="Scaglione D."/>
            <person name="Liu Y."/>
            <person name="Zhang Q."/>
            <person name="Datson P."/>
            <person name="De Silva N."/>
            <person name="Gardiner S."/>
            <person name="Bassett H."/>
            <person name="Chagne D."/>
            <person name="Mccallum J."/>
            <person name="Dzierzon H."/>
            <person name="Deng C."/>
            <person name="Wang Y.-Y."/>
            <person name="Barron N."/>
            <person name="Manako K."/>
            <person name="Bowen J."/>
            <person name="Foster T."/>
            <person name="Erridge Z."/>
            <person name="Tiffin H."/>
            <person name="Waite C."/>
            <person name="Davies K."/>
            <person name="Grierson E."/>
            <person name="Laing W."/>
            <person name="Kirk R."/>
            <person name="Chen X."/>
            <person name="Wood M."/>
            <person name="Montefiori M."/>
            <person name="Brummell D."/>
            <person name="Schwinn K."/>
            <person name="Catanach A."/>
            <person name="Fullerton C."/>
            <person name="Li D."/>
            <person name="Meiyalaghan S."/>
            <person name="Nieuwenhuizen N."/>
            <person name="Read N."/>
            <person name="Prakash R."/>
            <person name="Hunter D."/>
            <person name="Zhang H."/>
            <person name="Mckenzie M."/>
            <person name="Knabel M."/>
            <person name="Harris A."/>
            <person name="Allan A."/>
            <person name="Chen A."/>
            <person name="Janssen B."/>
            <person name="Plunkett B."/>
            <person name="Dwamena C."/>
            <person name="Voogd C."/>
            <person name="Leif D."/>
            <person name="Lafferty D."/>
            <person name="Souleyre E."/>
            <person name="Varkonyi-Gasic E."/>
            <person name="Gambi F."/>
            <person name="Hanley J."/>
            <person name="Yao J.-L."/>
            <person name="Cheung J."/>
            <person name="David K."/>
            <person name="Warren B."/>
            <person name="Marsh K."/>
            <person name="Snowden K."/>
            <person name="Lin-Wang K."/>
            <person name="Brian L."/>
            <person name="Martinez-Sanchez M."/>
            <person name="Wang M."/>
            <person name="Ileperuma N."/>
            <person name="Macnee N."/>
            <person name="Campin R."/>
            <person name="Mcatee P."/>
            <person name="Drummond R."/>
            <person name="Espley R."/>
            <person name="Ireland H."/>
            <person name="Wu R."/>
            <person name="Atkinson R."/>
            <person name="Karunairetnam S."/>
            <person name="Bulley S."/>
            <person name="Chunkath S."/>
            <person name="Hanley Z."/>
            <person name="Storey R."/>
            <person name="Thrimawithana A."/>
            <person name="Thomson S."/>
            <person name="David C."/>
            <person name="Testolin R."/>
        </authorList>
    </citation>
    <scope>NUCLEOTIDE SEQUENCE [LARGE SCALE GENOMIC DNA]</scope>
    <source>
        <strain evidence="3">cv. Red5</strain>
        <tissue evidence="2">Young leaf</tissue>
    </source>
</reference>
<protein>
    <submittedName>
        <fullName evidence="2">RNA polymerase-associated protein</fullName>
    </submittedName>
</protein>
<dbReference type="PANTHER" id="PTHR34125">
    <property type="entry name" value="OS01G0762900 PROTEIN"/>
    <property type="match status" value="1"/>
</dbReference>
<dbReference type="OrthoDB" id="649865at2759"/>
<name>A0A2R6P559_ACTCC</name>
<accession>A0A2R6P559</accession>
<proteinExistence type="predicted"/>
<dbReference type="EMBL" id="NKQK01000029">
    <property type="protein sequence ID" value="PSR85393.1"/>
    <property type="molecule type" value="Genomic_DNA"/>
</dbReference>
<dbReference type="PANTHER" id="PTHR34125:SF2">
    <property type="entry name" value="TRANSMEMBRANE PROTEIN"/>
    <property type="match status" value="1"/>
</dbReference>
<comment type="caution">
    <text evidence="2">The sequence shown here is derived from an EMBL/GenBank/DDBJ whole genome shotgun (WGS) entry which is preliminary data.</text>
</comment>
<dbReference type="Proteomes" id="UP000241394">
    <property type="component" value="Chromosome LG29"/>
</dbReference>
<dbReference type="FunCoup" id="A0A2R6P559">
    <property type="interactions" value="177"/>
</dbReference>
<organism evidence="2 3">
    <name type="scientific">Actinidia chinensis var. chinensis</name>
    <name type="common">Chinese soft-hair kiwi</name>
    <dbReference type="NCBI Taxonomy" id="1590841"/>
    <lineage>
        <taxon>Eukaryota</taxon>
        <taxon>Viridiplantae</taxon>
        <taxon>Streptophyta</taxon>
        <taxon>Embryophyta</taxon>
        <taxon>Tracheophyta</taxon>
        <taxon>Spermatophyta</taxon>
        <taxon>Magnoliopsida</taxon>
        <taxon>eudicotyledons</taxon>
        <taxon>Gunneridae</taxon>
        <taxon>Pentapetalae</taxon>
        <taxon>asterids</taxon>
        <taxon>Ericales</taxon>
        <taxon>Actinidiaceae</taxon>
        <taxon>Actinidia</taxon>
    </lineage>
</organism>
<keyword evidence="1" id="KW-0812">Transmembrane</keyword>
<sequence>MDISVKLLKFKFHILTAIAFSLMIFSLIYLAPRFLDVVAYFWPLLVSTVLFLVAVVLFNRTSPPASKAPGEKAVEGLLDFIAPLPEEVQFAEESSKSEKIAFITTCDTLEFGSHLQWSLLQKWGVS</sequence>
<feature type="transmembrane region" description="Helical" evidence="1">
    <location>
        <begin position="12"/>
        <end position="31"/>
    </location>
</feature>
<reference evidence="3" key="2">
    <citation type="journal article" date="2018" name="BMC Genomics">
        <title>A manually annotated Actinidia chinensis var. chinensis (kiwifruit) genome highlights the challenges associated with draft genomes and gene prediction in plants.</title>
        <authorList>
            <person name="Pilkington S.M."/>
            <person name="Crowhurst R."/>
            <person name="Hilario E."/>
            <person name="Nardozza S."/>
            <person name="Fraser L."/>
            <person name="Peng Y."/>
            <person name="Gunaseelan K."/>
            <person name="Simpson R."/>
            <person name="Tahir J."/>
            <person name="Deroles S.C."/>
            <person name="Templeton K."/>
            <person name="Luo Z."/>
            <person name="Davy M."/>
            <person name="Cheng C."/>
            <person name="McNeilage M."/>
            <person name="Scaglione D."/>
            <person name="Liu Y."/>
            <person name="Zhang Q."/>
            <person name="Datson P."/>
            <person name="De Silva N."/>
            <person name="Gardiner S.E."/>
            <person name="Bassett H."/>
            <person name="Chagne D."/>
            <person name="McCallum J."/>
            <person name="Dzierzon H."/>
            <person name="Deng C."/>
            <person name="Wang Y.Y."/>
            <person name="Barron L."/>
            <person name="Manako K."/>
            <person name="Bowen J."/>
            <person name="Foster T.M."/>
            <person name="Erridge Z.A."/>
            <person name="Tiffin H."/>
            <person name="Waite C.N."/>
            <person name="Davies K.M."/>
            <person name="Grierson E.P."/>
            <person name="Laing W.A."/>
            <person name="Kirk R."/>
            <person name="Chen X."/>
            <person name="Wood M."/>
            <person name="Montefiori M."/>
            <person name="Brummell D.A."/>
            <person name="Schwinn K.E."/>
            <person name="Catanach A."/>
            <person name="Fullerton C."/>
            <person name="Li D."/>
            <person name="Meiyalaghan S."/>
            <person name="Nieuwenhuizen N."/>
            <person name="Read N."/>
            <person name="Prakash R."/>
            <person name="Hunter D."/>
            <person name="Zhang H."/>
            <person name="McKenzie M."/>
            <person name="Knabel M."/>
            <person name="Harris A."/>
            <person name="Allan A.C."/>
            <person name="Gleave A."/>
            <person name="Chen A."/>
            <person name="Janssen B.J."/>
            <person name="Plunkett B."/>
            <person name="Ampomah-Dwamena C."/>
            <person name="Voogd C."/>
            <person name="Leif D."/>
            <person name="Lafferty D."/>
            <person name="Souleyre E.J.F."/>
            <person name="Varkonyi-Gasic E."/>
            <person name="Gambi F."/>
            <person name="Hanley J."/>
            <person name="Yao J.L."/>
            <person name="Cheung J."/>
            <person name="David K.M."/>
            <person name="Warren B."/>
            <person name="Marsh K."/>
            <person name="Snowden K.C."/>
            <person name="Lin-Wang K."/>
            <person name="Brian L."/>
            <person name="Martinez-Sanchez M."/>
            <person name="Wang M."/>
            <person name="Ileperuma N."/>
            <person name="Macnee N."/>
            <person name="Campin R."/>
            <person name="McAtee P."/>
            <person name="Drummond R.S.M."/>
            <person name="Espley R.V."/>
            <person name="Ireland H.S."/>
            <person name="Wu R."/>
            <person name="Atkinson R.G."/>
            <person name="Karunairetnam S."/>
            <person name="Bulley S."/>
            <person name="Chunkath S."/>
            <person name="Hanley Z."/>
            <person name="Storey R."/>
            <person name="Thrimawithana A.H."/>
            <person name="Thomson S."/>
            <person name="David C."/>
            <person name="Testolin R."/>
            <person name="Huang H."/>
            <person name="Hellens R.P."/>
            <person name="Schaffer R.J."/>
        </authorList>
    </citation>
    <scope>NUCLEOTIDE SEQUENCE [LARGE SCALE GENOMIC DNA]</scope>
    <source>
        <strain evidence="3">cv. Red5</strain>
    </source>
</reference>
<evidence type="ECO:0000313" key="3">
    <source>
        <dbReference type="Proteomes" id="UP000241394"/>
    </source>
</evidence>